<name>A0AC34RBE7_9BILA</name>
<protein>
    <submittedName>
        <fullName evidence="2">Uncharacterized protein</fullName>
    </submittedName>
</protein>
<reference evidence="2" key="1">
    <citation type="submission" date="2022-11" db="UniProtKB">
        <authorList>
            <consortium name="WormBaseParasite"/>
        </authorList>
    </citation>
    <scope>IDENTIFICATION</scope>
</reference>
<accession>A0AC34RBE7</accession>
<dbReference type="Proteomes" id="UP000887576">
    <property type="component" value="Unplaced"/>
</dbReference>
<proteinExistence type="predicted"/>
<evidence type="ECO:0000313" key="2">
    <source>
        <dbReference type="WBParaSite" id="JU765_v2.g5098.t1"/>
    </source>
</evidence>
<evidence type="ECO:0000313" key="1">
    <source>
        <dbReference type="Proteomes" id="UP000887576"/>
    </source>
</evidence>
<sequence>MTNGIKKTPFAELIVQNREQEGYLEQIQTFKNISIKNRLDGPVYSFAPLMRLGPELIKECLIPRESDF</sequence>
<organism evidence="1 2">
    <name type="scientific">Panagrolaimus sp. JU765</name>
    <dbReference type="NCBI Taxonomy" id="591449"/>
    <lineage>
        <taxon>Eukaryota</taxon>
        <taxon>Metazoa</taxon>
        <taxon>Ecdysozoa</taxon>
        <taxon>Nematoda</taxon>
        <taxon>Chromadorea</taxon>
        <taxon>Rhabditida</taxon>
        <taxon>Tylenchina</taxon>
        <taxon>Panagrolaimomorpha</taxon>
        <taxon>Panagrolaimoidea</taxon>
        <taxon>Panagrolaimidae</taxon>
        <taxon>Panagrolaimus</taxon>
    </lineage>
</organism>
<dbReference type="WBParaSite" id="JU765_v2.g5098.t1">
    <property type="protein sequence ID" value="JU765_v2.g5098.t1"/>
    <property type="gene ID" value="JU765_v2.g5098"/>
</dbReference>